<reference evidence="6 7" key="1">
    <citation type="submission" date="2017-07" db="EMBL/GenBank/DDBJ databases">
        <title>Complete genome sequence of Oryzomicrobium terrae TPP412.</title>
        <authorList>
            <person name="Chiu L.-W."/>
            <person name="Lo K.-J."/>
            <person name="Tsai Y.-M."/>
            <person name="Lin S.-S."/>
            <person name="Kuo C.-H."/>
            <person name="Liu C.-T."/>
        </authorList>
    </citation>
    <scope>NUCLEOTIDE SEQUENCE [LARGE SCALE GENOMIC DNA]</scope>
    <source>
        <strain evidence="6 7">TPP412</strain>
    </source>
</reference>
<dbReference type="InterPro" id="IPR052719">
    <property type="entry name" value="CvpA-like"/>
</dbReference>
<dbReference type="InterPro" id="IPR003825">
    <property type="entry name" value="Colicin-V_CvpA"/>
</dbReference>
<keyword evidence="2 5" id="KW-0812">Transmembrane</keyword>
<dbReference type="Proteomes" id="UP000323671">
    <property type="component" value="Chromosome"/>
</dbReference>
<dbReference type="Pfam" id="PF02674">
    <property type="entry name" value="Colicin_V"/>
    <property type="match status" value="1"/>
</dbReference>
<dbReference type="EMBL" id="CP022579">
    <property type="protein sequence ID" value="QEL64518.1"/>
    <property type="molecule type" value="Genomic_DNA"/>
</dbReference>
<dbReference type="GO" id="GO:0009403">
    <property type="term" value="P:toxin biosynthetic process"/>
    <property type="evidence" value="ECO:0007669"/>
    <property type="project" value="InterPro"/>
</dbReference>
<evidence type="ECO:0000256" key="3">
    <source>
        <dbReference type="ARBA" id="ARBA00022989"/>
    </source>
</evidence>
<feature type="transmembrane region" description="Helical" evidence="5">
    <location>
        <begin position="65"/>
        <end position="90"/>
    </location>
</feature>
<evidence type="ECO:0000256" key="1">
    <source>
        <dbReference type="ARBA" id="ARBA00004141"/>
    </source>
</evidence>
<dbReference type="KEGG" id="otr:OTERR_10420"/>
<evidence type="ECO:0000313" key="6">
    <source>
        <dbReference type="EMBL" id="QEL64518.1"/>
    </source>
</evidence>
<evidence type="ECO:0000313" key="7">
    <source>
        <dbReference type="Proteomes" id="UP000323671"/>
    </source>
</evidence>
<comment type="subcellular location">
    <subcellularLocation>
        <location evidence="1">Membrane</location>
        <topology evidence="1">Multi-pass membrane protein</topology>
    </subcellularLocation>
</comment>
<dbReference type="PANTHER" id="PTHR36926">
    <property type="entry name" value="COLICIN V PRODUCTION PROTEIN"/>
    <property type="match status" value="1"/>
</dbReference>
<evidence type="ECO:0000256" key="5">
    <source>
        <dbReference type="SAM" id="Phobius"/>
    </source>
</evidence>
<feature type="transmembrane region" description="Helical" evidence="5">
    <location>
        <begin position="28"/>
        <end position="45"/>
    </location>
</feature>
<dbReference type="GO" id="GO:0016020">
    <property type="term" value="C:membrane"/>
    <property type="evidence" value="ECO:0007669"/>
    <property type="project" value="UniProtKB-SubCell"/>
</dbReference>
<name>A0A5C1E8G1_9RHOO</name>
<keyword evidence="7" id="KW-1185">Reference proteome</keyword>
<protein>
    <submittedName>
        <fullName evidence="6">Putative colicin V production protein</fullName>
    </submittedName>
</protein>
<sequence>MTYFDYAVIAILLCSVLLGAWRGVVGEVIALVAWVLAFFAARAFGDEVGATFLAKVIADPFWRTVAGWVLVFFAVLALMALARLAAQGLLKALGLGFTDRALGVLFGLLRGALIVFVLVLLGGMTSLPKQSWWANAQFAAPFETAVLASRPWLPSEVSKRIRFK</sequence>
<gene>
    <name evidence="6" type="primary">cvpA</name>
    <name evidence="6" type="ORF">OTERR_10420</name>
</gene>
<feature type="transmembrane region" description="Helical" evidence="5">
    <location>
        <begin position="102"/>
        <end position="124"/>
    </location>
</feature>
<dbReference type="RefSeq" id="WP_054622364.1">
    <property type="nucleotide sequence ID" value="NZ_CP022579.1"/>
</dbReference>
<proteinExistence type="predicted"/>
<feature type="transmembrane region" description="Helical" evidence="5">
    <location>
        <begin position="6"/>
        <end position="21"/>
    </location>
</feature>
<organism evidence="6 7">
    <name type="scientific">Oryzomicrobium terrae</name>
    <dbReference type="NCBI Taxonomy" id="1735038"/>
    <lineage>
        <taxon>Bacteria</taxon>
        <taxon>Pseudomonadati</taxon>
        <taxon>Pseudomonadota</taxon>
        <taxon>Betaproteobacteria</taxon>
        <taxon>Rhodocyclales</taxon>
        <taxon>Rhodocyclaceae</taxon>
        <taxon>Oryzomicrobium</taxon>
    </lineage>
</organism>
<dbReference type="PANTHER" id="PTHR36926:SF1">
    <property type="entry name" value="COLICIN V PRODUCTION PROTEIN"/>
    <property type="match status" value="1"/>
</dbReference>
<evidence type="ECO:0000256" key="4">
    <source>
        <dbReference type="ARBA" id="ARBA00023136"/>
    </source>
</evidence>
<dbReference type="AlphaFoldDB" id="A0A5C1E8G1"/>
<keyword evidence="3 5" id="KW-1133">Transmembrane helix</keyword>
<accession>A0A5C1E8G1</accession>
<evidence type="ECO:0000256" key="2">
    <source>
        <dbReference type="ARBA" id="ARBA00022692"/>
    </source>
</evidence>
<keyword evidence="4 5" id="KW-0472">Membrane</keyword>